<dbReference type="InterPro" id="IPR043504">
    <property type="entry name" value="Peptidase_S1_PA_chymotrypsin"/>
</dbReference>
<evidence type="ECO:0000256" key="2">
    <source>
        <dbReference type="ARBA" id="ARBA00022670"/>
    </source>
</evidence>
<dbReference type="GO" id="GO:0006508">
    <property type="term" value="P:proteolysis"/>
    <property type="evidence" value="ECO:0007669"/>
    <property type="project" value="UniProtKB-KW"/>
</dbReference>
<dbReference type="EC" id="3.4.21.-" evidence="6"/>
<gene>
    <name evidence="8" type="ORF">LF1_02040</name>
</gene>
<dbReference type="InterPro" id="IPR033116">
    <property type="entry name" value="TRYPSIN_SER"/>
</dbReference>
<dbReference type="InterPro" id="IPR009003">
    <property type="entry name" value="Peptidase_S1_PA"/>
</dbReference>
<name>A0A5B1CAY0_9BACT</name>
<dbReference type="GO" id="GO:0004252">
    <property type="term" value="F:serine-type endopeptidase activity"/>
    <property type="evidence" value="ECO:0007669"/>
    <property type="project" value="InterPro"/>
</dbReference>
<evidence type="ECO:0000256" key="4">
    <source>
        <dbReference type="ARBA" id="ARBA00022801"/>
    </source>
</evidence>
<evidence type="ECO:0000256" key="5">
    <source>
        <dbReference type="ARBA" id="ARBA00022825"/>
    </source>
</evidence>
<dbReference type="Pfam" id="PF07589">
    <property type="entry name" value="PEP-CTERM"/>
    <property type="match status" value="1"/>
</dbReference>
<accession>A0A5B1CAY0</accession>
<keyword evidence="2 6" id="KW-0645">Protease</keyword>
<reference evidence="8 9" key="1">
    <citation type="submission" date="2019-08" db="EMBL/GenBank/DDBJ databases">
        <title>Deep-cultivation of Planctomycetes and their phenomic and genomic characterization uncovers novel biology.</title>
        <authorList>
            <person name="Wiegand S."/>
            <person name="Jogler M."/>
            <person name="Boedeker C."/>
            <person name="Pinto D."/>
            <person name="Vollmers J."/>
            <person name="Rivas-Marin E."/>
            <person name="Kohn T."/>
            <person name="Peeters S.H."/>
            <person name="Heuer A."/>
            <person name="Rast P."/>
            <person name="Oberbeckmann S."/>
            <person name="Bunk B."/>
            <person name="Jeske O."/>
            <person name="Meyerdierks A."/>
            <person name="Storesund J.E."/>
            <person name="Kallscheuer N."/>
            <person name="Luecker S."/>
            <person name="Lage O.M."/>
            <person name="Pohl T."/>
            <person name="Merkel B.J."/>
            <person name="Hornburger P."/>
            <person name="Mueller R.-W."/>
            <person name="Bruemmer F."/>
            <person name="Labrenz M."/>
            <person name="Spormann A.M."/>
            <person name="Op Den Camp H."/>
            <person name="Overmann J."/>
            <person name="Amann R."/>
            <person name="Jetten M.S.M."/>
            <person name="Mascher T."/>
            <person name="Medema M.H."/>
            <person name="Devos D.P."/>
            <person name="Kaster A.-K."/>
            <person name="Ovreas L."/>
            <person name="Rohde M."/>
            <person name="Galperin M.Y."/>
            <person name="Jogler C."/>
        </authorList>
    </citation>
    <scope>NUCLEOTIDE SEQUENCE [LARGE SCALE GENOMIC DNA]</scope>
    <source>
        <strain evidence="8 9">LF1</strain>
    </source>
</reference>
<keyword evidence="3" id="KW-0732">Signal</keyword>
<protein>
    <recommendedName>
        <fullName evidence="6">Serine protease</fullName>
        <ecNumber evidence="6">3.4.21.-</ecNumber>
    </recommendedName>
</protein>
<keyword evidence="4 6" id="KW-0378">Hydrolase</keyword>
<evidence type="ECO:0000256" key="3">
    <source>
        <dbReference type="ARBA" id="ARBA00022729"/>
    </source>
</evidence>
<evidence type="ECO:0000259" key="7">
    <source>
        <dbReference type="PROSITE" id="PS50240"/>
    </source>
</evidence>
<dbReference type="InterPro" id="IPR001254">
    <property type="entry name" value="Trypsin_dom"/>
</dbReference>
<dbReference type="InterPro" id="IPR008256">
    <property type="entry name" value="Peptidase_S1B"/>
</dbReference>
<organism evidence="8 9">
    <name type="scientific">Rubripirellula obstinata</name>
    <dbReference type="NCBI Taxonomy" id="406547"/>
    <lineage>
        <taxon>Bacteria</taxon>
        <taxon>Pseudomonadati</taxon>
        <taxon>Planctomycetota</taxon>
        <taxon>Planctomycetia</taxon>
        <taxon>Pirellulales</taxon>
        <taxon>Pirellulaceae</taxon>
        <taxon>Rubripirellula</taxon>
    </lineage>
</organism>
<dbReference type="AlphaFoldDB" id="A0A5B1CAY0"/>
<dbReference type="Gene3D" id="2.40.10.10">
    <property type="entry name" value="Trypsin-like serine proteases"/>
    <property type="match status" value="1"/>
</dbReference>
<dbReference type="EMBL" id="VRLW01000001">
    <property type="protein sequence ID" value="KAA1257716.1"/>
    <property type="molecule type" value="Genomic_DNA"/>
</dbReference>
<evidence type="ECO:0000313" key="9">
    <source>
        <dbReference type="Proteomes" id="UP000322699"/>
    </source>
</evidence>
<dbReference type="PRINTS" id="PR00839">
    <property type="entry name" value="V8PROTEASE"/>
</dbReference>
<comment type="caution">
    <text evidence="8">The sequence shown here is derived from an EMBL/GenBank/DDBJ whole genome shotgun (WGS) entry which is preliminary data.</text>
</comment>
<evidence type="ECO:0000256" key="6">
    <source>
        <dbReference type="RuleBase" id="RU004296"/>
    </source>
</evidence>
<evidence type="ECO:0000313" key="8">
    <source>
        <dbReference type="EMBL" id="KAA1257716.1"/>
    </source>
</evidence>
<feature type="domain" description="Peptidase S1" evidence="7">
    <location>
        <begin position="18"/>
        <end position="256"/>
    </location>
</feature>
<dbReference type="PROSITE" id="PS50240">
    <property type="entry name" value="TRYPSIN_DOM"/>
    <property type="match status" value="1"/>
</dbReference>
<evidence type="ECO:0000256" key="1">
    <source>
        <dbReference type="ARBA" id="ARBA00008764"/>
    </source>
</evidence>
<sequence>MAPDFCLARPLHSLKFLVFLGSAFVASLVSVSPALAIVWRDNLSDAEVQALAMQGQFQGVGTVGGINSGATGVAIAPGWVLTARHVVGNESFATFRLNGVTYSGVSLSRAGSDVALIQLNPGQQLPASTPFISPNPNQNSVNQLVWKVGWGEFSSRANSQTNRGPFGQAARAGTNVVDSSQATFFGPSLVINNNNTSPNSTSFEVSTAPGDSGGPMFLQHNNQWFISGVTSGVIGGVGFIEANVASDYNWIQTLTGLPFTPQAAPTKVTFDRDFTTEGVQSGNLPGFSPTWNNDRPMFYANGFNYTWENDAPPVAVFGTADTSASIVTVTDDIVFSGIEFAPTSESSGPFQIVSAASGGTLAAISGGAFIEANRFGAVGANLTGTNDITKTGPEGITLTGDNSNFDAELIIADGFVRINSAEALGTGGFVARTKTVVQDGATLQLTGPGISSAEHMHISGQGDLGNGAIFVSDGNHTLTERIALRGDATINVNANASLTIGGDQRGDVGRFYEGNNLAAPPTLTQDGAGTVVYDQTNTINRLAVINGVAAGDGSIGGTLALTTGAELRPGDSAMGSEYGTFSAADFSMDSESILSIDLDPESMLADLVDVTGTINLAGTLNLNLFSAPSEGDEFMIFENGGTDLVMGLFASGNQVSAMFGGQSYDFAINYAGGTGNDVFLSFATAIPEPSTFALLSIAALASAARRRKSSH</sequence>
<keyword evidence="5 6" id="KW-0720">Serine protease</keyword>
<dbReference type="Proteomes" id="UP000322699">
    <property type="component" value="Unassembled WGS sequence"/>
</dbReference>
<proteinExistence type="inferred from homology"/>
<dbReference type="Pfam" id="PF00089">
    <property type="entry name" value="Trypsin"/>
    <property type="match status" value="1"/>
</dbReference>
<comment type="similarity">
    <text evidence="1 6">Belongs to the peptidase S1B family.</text>
</comment>
<keyword evidence="9" id="KW-1185">Reference proteome</keyword>
<dbReference type="NCBIfam" id="TIGR02595">
    <property type="entry name" value="PEP_CTERM"/>
    <property type="match status" value="1"/>
</dbReference>
<dbReference type="InterPro" id="IPR013424">
    <property type="entry name" value="Ice-binding_C"/>
</dbReference>
<dbReference type="SUPFAM" id="SSF50494">
    <property type="entry name" value="Trypsin-like serine proteases"/>
    <property type="match status" value="1"/>
</dbReference>
<dbReference type="PROSITE" id="PS00135">
    <property type="entry name" value="TRYPSIN_SER"/>
    <property type="match status" value="1"/>
</dbReference>